<evidence type="ECO:0000313" key="5">
    <source>
        <dbReference type="EMBL" id="XCB33772.1"/>
    </source>
</evidence>
<dbReference type="InterPro" id="IPR010621">
    <property type="entry name" value="DUF1214"/>
</dbReference>
<dbReference type="Pfam" id="PF06863">
    <property type="entry name" value="DUF1254"/>
    <property type="match status" value="1"/>
</dbReference>
<reference evidence="5" key="1">
    <citation type="submission" date="2023-08" db="EMBL/GenBank/DDBJ databases">
        <authorList>
            <person name="Messyasz A."/>
            <person name="Mannisto M.K."/>
            <person name="Kerkhof L.J."/>
            <person name="Haggblom M."/>
        </authorList>
    </citation>
    <scope>NUCLEOTIDE SEQUENCE</scope>
    <source>
        <strain evidence="5">X5P6</strain>
    </source>
</reference>
<dbReference type="InterPro" id="IPR037049">
    <property type="entry name" value="DUF1214_C_sf"/>
</dbReference>
<dbReference type="InterPro" id="IPR010679">
    <property type="entry name" value="DUF1254"/>
</dbReference>
<feature type="compositionally biased region" description="Polar residues" evidence="1">
    <location>
        <begin position="411"/>
        <end position="421"/>
    </location>
</feature>
<gene>
    <name evidence="5" type="ORF">RBB77_02475</name>
</gene>
<dbReference type="EMBL" id="CP132942">
    <property type="protein sequence ID" value="XCB33772.1"/>
    <property type="molecule type" value="Genomic_DNA"/>
</dbReference>
<dbReference type="PANTHER" id="PTHR36509:SF3">
    <property type="entry name" value="SIGNAL PEPTIDE PROTEIN"/>
    <property type="match status" value="1"/>
</dbReference>
<sequence length="480" mass="53046">MNSHRVPLVLAASVLASSLTACEQKNVGAPVNTSTQSNTPATDLLHSRAVEAVIWGMPAVNYDLMYQAMVNQAHGGFNQIVYWSKLSTWKNQTLTPNPDAIYIMPFFNTKEVGPMVLEIPPADNGTIVGSIDDCWQTAIEDVGPAGVDKGKGGKYLILPPDYKGKPPAGYFPMPASTYKSYALLRSNPKSGSEADIASAVDYAKRIKIYPLSQAAHPPETKWNDAIDVVFDSTIPYDDRFFQSLNRVVQIEPWIERDRGMIDQLKTIGIEKGKPFNPDAATTQTFKSAAADAHVWLASEYEKAYTTPFYPGTHWAFPVSPDMAKSVQANYSIPNIYPVDARGTTYSFVFFSAKHLGAGQFYLLAIKDKNDQRFNGASTYKLTLPPNPPVKQYWSVTVYDGETHAFFHNVPRQSASSQNPGLQKNPDGSVDVYFGPKAPAGKESNWVPTDPNRGFELLFRAYGPTDAFFQKTWALPDVEKQ</sequence>
<dbReference type="Gene3D" id="1.10.3360.10">
    <property type="entry name" value="VPA0735-like domain"/>
    <property type="match status" value="1"/>
</dbReference>
<dbReference type="PANTHER" id="PTHR36509">
    <property type="entry name" value="BLL3101 PROTEIN"/>
    <property type="match status" value="1"/>
</dbReference>
<dbReference type="AlphaFoldDB" id="A0AAU7ZS64"/>
<feature type="signal peptide" evidence="2">
    <location>
        <begin position="1"/>
        <end position="21"/>
    </location>
</feature>
<accession>A0AAU7ZS64</accession>
<dbReference type="InterPro" id="IPR037050">
    <property type="entry name" value="DUF1254_sf"/>
</dbReference>
<reference evidence="5" key="2">
    <citation type="journal article" date="2024" name="Environ. Microbiol.">
        <title>Genome analysis and description of Tunturibacter gen. nov. expands the diversity of Terriglobia in tundra soils.</title>
        <authorList>
            <person name="Messyasz A."/>
            <person name="Mannisto M.K."/>
            <person name="Kerkhof L.J."/>
            <person name="Haggblom M.M."/>
        </authorList>
    </citation>
    <scope>NUCLEOTIDE SEQUENCE</scope>
    <source>
        <strain evidence="5">X5P6</strain>
    </source>
</reference>
<evidence type="ECO:0000259" key="3">
    <source>
        <dbReference type="Pfam" id="PF06742"/>
    </source>
</evidence>
<feature type="region of interest" description="Disordered" evidence="1">
    <location>
        <begin position="411"/>
        <end position="433"/>
    </location>
</feature>
<dbReference type="RefSeq" id="WP_353064617.1">
    <property type="nucleotide sequence ID" value="NZ_CP132942.1"/>
</dbReference>
<organism evidence="5">
    <name type="scientific">Tunturiibacter psychrotolerans</name>
    <dbReference type="NCBI Taxonomy" id="3069686"/>
    <lineage>
        <taxon>Bacteria</taxon>
        <taxon>Pseudomonadati</taxon>
        <taxon>Acidobacteriota</taxon>
        <taxon>Terriglobia</taxon>
        <taxon>Terriglobales</taxon>
        <taxon>Acidobacteriaceae</taxon>
        <taxon>Tunturiibacter</taxon>
    </lineage>
</organism>
<feature type="chain" id="PRO_5043369632" evidence="2">
    <location>
        <begin position="22"/>
        <end position="480"/>
    </location>
</feature>
<proteinExistence type="predicted"/>
<evidence type="ECO:0000256" key="2">
    <source>
        <dbReference type="SAM" id="SignalP"/>
    </source>
</evidence>
<name>A0AAU7ZS64_9BACT</name>
<dbReference type="SUPFAM" id="SSF160935">
    <property type="entry name" value="VPA0735-like"/>
    <property type="match status" value="1"/>
</dbReference>
<feature type="domain" description="DUF1254" evidence="4">
    <location>
        <begin position="77"/>
        <end position="210"/>
    </location>
</feature>
<protein>
    <submittedName>
        <fullName evidence="5">DUF1254 domain-containing protein</fullName>
    </submittedName>
</protein>
<dbReference type="KEGG" id="tpsc:RBB77_02475"/>
<evidence type="ECO:0000256" key="1">
    <source>
        <dbReference type="SAM" id="MobiDB-lite"/>
    </source>
</evidence>
<feature type="domain" description="DUF1214" evidence="3">
    <location>
        <begin position="359"/>
        <end position="464"/>
    </location>
</feature>
<dbReference type="Gene3D" id="2.60.120.600">
    <property type="entry name" value="Domain of unknown function DUF1214, C-terminal domain"/>
    <property type="match status" value="1"/>
</dbReference>
<dbReference type="PROSITE" id="PS51257">
    <property type="entry name" value="PROKAR_LIPOPROTEIN"/>
    <property type="match status" value="1"/>
</dbReference>
<dbReference type="Gene3D" id="2.60.40.1610">
    <property type="entry name" value="Domain of unknown function DUF1254"/>
    <property type="match status" value="1"/>
</dbReference>
<keyword evidence="2" id="KW-0732">Signal</keyword>
<evidence type="ECO:0000259" key="4">
    <source>
        <dbReference type="Pfam" id="PF06863"/>
    </source>
</evidence>
<dbReference type="Pfam" id="PF06742">
    <property type="entry name" value="DUF1214"/>
    <property type="match status" value="1"/>
</dbReference>